<gene>
    <name evidence="1" type="ORF">LCGC14_2889440</name>
</gene>
<dbReference type="EMBL" id="LAZR01056586">
    <property type="protein sequence ID" value="KKK73875.1"/>
    <property type="molecule type" value="Genomic_DNA"/>
</dbReference>
<feature type="non-terminal residue" evidence="1">
    <location>
        <position position="29"/>
    </location>
</feature>
<protein>
    <submittedName>
        <fullName evidence="1">Uncharacterized protein</fullName>
    </submittedName>
</protein>
<organism evidence="1">
    <name type="scientific">marine sediment metagenome</name>
    <dbReference type="NCBI Taxonomy" id="412755"/>
    <lineage>
        <taxon>unclassified sequences</taxon>
        <taxon>metagenomes</taxon>
        <taxon>ecological metagenomes</taxon>
    </lineage>
</organism>
<name>A0A0F8YJL3_9ZZZZ</name>
<proteinExistence type="predicted"/>
<comment type="caution">
    <text evidence="1">The sequence shown here is derived from an EMBL/GenBank/DDBJ whole genome shotgun (WGS) entry which is preliminary data.</text>
</comment>
<accession>A0A0F8YJL3</accession>
<evidence type="ECO:0000313" key="1">
    <source>
        <dbReference type="EMBL" id="KKK73875.1"/>
    </source>
</evidence>
<sequence length="29" mass="3059">MADKDLTVPGSGPTTPVQQRWVDLGAGVY</sequence>
<dbReference type="AlphaFoldDB" id="A0A0F8YJL3"/>
<reference evidence="1" key="1">
    <citation type="journal article" date="2015" name="Nature">
        <title>Complex archaea that bridge the gap between prokaryotes and eukaryotes.</title>
        <authorList>
            <person name="Spang A."/>
            <person name="Saw J.H."/>
            <person name="Jorgensen S.L."/>
            <person name="Zaremba-Niedzwiedzka K."/>
            <person name="Martijn J."/>
            <person name="Lind A.E."/>
            <person name="van Eijk R."/>
            <person name="Schleper C."/>
            <person name="Guy L."/>
            <person name="Ettema T.J."/>
        </authorList>
    </citation>
    <scope>NUCLEOTIDE SEQUENCE</scope>
</reference>